<feature type="domain" description="Four-carbon acid sugar kinase nucleotide binding" evidence="8">
    <location>
        <begin position="261"/>
        <end position="438"/>
    </location>
</feature>
<keyword evidence="10" id="KW-1185">Reference proteome</keyword>
<dbReference type="InterPro" id="IPR037051">
    <property type="entry name" value="4-carb_acid_sugar_kinase_N_sf"/>
</dbReference>
<evidence type="ECO:0000256" key="2">
    <source>
        <dbReference type="ARBA" id="ARBA00022679"/>
    </source>
</evidence>
<evidence type="ECO:0000256" key="6">
    <source>
        <dbReference type="ARBA" id="ARBA00023277"/>
    </source>
</evidence>
<evidence type="ECO:0000256" key="1">
    <source>
        <dbReference type="ARBA" id="ARBA00005715"/>
    </source>
</evidence>
<keyword evidence="5" id="KW-0067">ATP-binding</keyword>
<dbReference type="Pfam" id="PF17042">
    <property type="entry name" value="NBD_C"/>
    <property type="match status" value="1"/>
</dbReference>
<dbReference type="AlphaFoldDB" id="A0A375I447"/>
<dbReference type="GO" id="GO:0016301">
    <property type="term" value="F:kinase activity"/>
    <property type="evidence" value="ECO:0007669"/>
    <property type="project" value="UniProtKB-KW"/>
</dbReference>
<dbReference type="SUPFAM" id="SSF142764">
    <property type="entry name" value="YgbK-like"/>
    <property type="match status" value="1"/>
</dbReference>
<proteinExistence type="inferred from homology"/>
<dbReference type="RefSeq" id="WP_119715264.1">
    <property type="nucleotide sequence ID" value="NZ_OMOH01000003.1"/>
</dbReference>
<evidence type="ECO:0000313" key="9">
    <source>
        <dbReference type="EMBL" id="SPF68080.1"/>
    </source>
</evidence>
<reference evidence="10" key="1">
    <citation type="submission" date="2018-02" db="EMBL/GenBank/DDBJ databases">
        <authorList>
            <person name="Hornung B."/>
        </authorList>
    </citation>
    <scope>NUCLEOTIDE SEQUENCE [LARGE SCALE GENOMIC DNA]</scope>
</reference>
<name>A0A375I447_9ACTN</name>
<dbReference type="InterPro" id="IPR010737">
    <property type="entry name" value="4-carb_acid_sugar_kinase_N"/>
</dbReference>
<evidence type="ECO:0000259" key="7">
    <source>
        <dbReference type="Pfam" id="PF07005"/>
    </source>
</evidence>
<dbReference type="InterPro" id="IPR042213">
    <property type="entry name" value="NBD_C_sf"/>
</dbReference>
<evidence type="ECO:0000256" key="3">
    <source>
        <dbReference type="ARBA" id="ARBA00022741"/>
    </source>
</evidence>
<keyword evidence="6" id="KW-0119">Carbohydrate metabolism</keyword>
<dbReference type="OrthoDB" id="153193at2"/>
<dbReference type="EMBL" id="OMOH01000003">
    <property type="protein sequence ID" value="SPF68080.1"/>
    <property type="molecule type" value="Genomic_DNA"/>
</dbReference>
<sequence>MANVGIVADDLTGGTTVGALIAREGVPATVFFDPSYVETTPLPDNAAAIVSTDSRAMPAEVAYDRVRRATLTLKGRGATMFAKRIDTTVRGGVGPEVEGMLSALGPDYMAVIVPAMPQSRRVVLEGYSLIDSVLLTRTGVAQDVRTPVREAHLPTLFKAQFKAKLGHVNIKPVMAGKQAIKHELVELRREGTRIFLMDALSIDDVDQIAQAVVDLGWRIVCVDPGPFTDRVAVHSGAIEPAEVPQRVTRIDPVPGETGTVLVVAGSATKVTHNQITRLTREPGVVTLSIDVLAMLDKDTSVYEAECRRAEAEARRLLDEAATPPRVMVCALDTVYAGTTTPKAVMEELSGLTGPEPAKQLTVRFGGLARRILDVLGAEDCAGVYLTGGDVMVASCEAFEAKGITLVDYVIPQIDQGTITGGPFEGLPVVCKGGLTGTEVTAIQSVNRILDERMRTHGANA</sequence>
<evidence type="ECO:0000256" key="4">
    <source>
        <dbReference type="ARBA" id="ARBA00022777"/>
    </source>
</evidence>
<accession>A0A375I447</accession>
<dbReference type="Gene3D" id="3.40.50.10840">
    <property type="entry name" value="Putative sugar-binding, N-terminal domain"/>
    <property type="match status" value="1"/>
</dbReference>
<dbReference type="Gene3D" id="3.40.980.20">
    <property type="entry name" value="Four-carbon acid sugar kinase, nucleotide binding domain"/>
    <property type="match status" value="1"/>
</dbReference>
<keyword evidence="3" id="KW-0547">Nucleotide-binding</keyword>
<evidence type="ECO:0000256" key="5">
    <source>
        <dbReference type="ARBA" id="ARBA00022840"/>
    </source>
</evidence>
<dbReference type="InterPro" id="IPR031475">
    <property type="entry name" value="NBD_C"/>
</dbReference>
<keyword evidence="4" id="KW-0418">Kinase</keyword>
<organism evidence="9 10">
    <name type="scientific">Propionibacterium ruminifibrarum</name>
    <dbReference type="NCBI Taxonomy" id="1962131"/>
    <lineage>
        <taxon>Bacteria</taxon>
        <taxon>Bacillati</taxon>
        <taxon>Actinomycetota</taxon>
        <taxon>Actinomycetes</taxon>
        <taxon>Propionibacteriales</taxon>
        <taxon>Propionibacteriaceae</taxon>
        <taxon>Propionibacterium</taxon>
    </lineage>
</organism>
<comment type="similarity">
    <text evidence="1">Belongs to the four-carbon acid sugar kinase family.</text>
</comment>
<gene>
    <name evidence="9" type="ORF">PROPJV5_1038</name>
</gene>
<evidence type="ECO:0000313" key="10">
    <source>
        <dbReference type="Proteomes" id="UP000265962"/>
    </source>
</evidence>
<evidence type="ECO:0000259" key="8">
    <source>
        <dbReference type="Pfam" id="PF17042"/>
    </source>
</evidence>
<protein>
    <submittedName>
        <fullName evidence="9">Sugar-binding N-terminal domain</fullName>
    </submittedName>
</protein>
<dbReference type="Proteomes" id="UP000265962">
    <property type="component" value="Unassembled WGS sequence"/>
</dbReference>
<keyword evidence="2" id="KW-0808">Transferase</keyword>
<feature type="domain" description="Four-carbon acid sugar kinase N-terminal" evidence="7">
    <location>
        <begin position="5"/>
        <end position="229"/>
    </location>
</feature>
<dbReference type="GO" id="GO:0005524">
    <property type="term" value="F:ATP binding"/>
    <property type="evidence" value="ECO:0007669"/>
    <property type="project" value="UniProtKB-KW"/>
</dbReference>
<dbReference type="Pfam" id="PF07005">
    <property type="entry name" value="SBD_N"/>
    <property type="match status" value="1"/>
</dbReference>